<dbReference type="Pfam" id="PF03501">
    <property type="entry name" value="S10_plectin"/>
    <property type="match status" value="1"/>
</dbReference>
<dbReference type="PANTHER" id="PTHR12146:SF0">
    <property type="entry name" value="RIBOSOMAL PROTEIN S10"/>
    <property type="match status" value="1"/>
</dbReference>
<evidence type="ECO:0000313" key="7">
    <source>
        <dbReference type="EMBL" id="EGW02424.1"/>
    </source>
</evidence>
<dbReference type="InterPro" id="IPR036388">
    <property type="entry name" value="WH-like_DNA-bd_sf"/>
</dbReference>
<dbReference type="STRING" id="10029.G3HCB9"/>
<dbReference type="GO" id="GO:0003723">
    <property type="term" value="F:RNA binding"/>
    <property type="evidence" value="ECO:0007669"/>
    <property type="project" value="TreeGrafter"/>
</dbReference>
<keyword evidence="3" id="KW-0963">Cytoplasm</keyword>
<dbReference type="Gene3D" id="1.10.10.10">
    <property type="entry name" value="Winged helix-like DNA-binding domain superfamily/Winged helix DNA-binding domain"/>
    <property type="match status" value="1"/>
</dbReference>
<dbReference type="Proteomes" id="UP000001075">
    <property type="component" value="Unassembled WGS sequence"/>
</dbReference>
<evidence type="ECO:0000259" key="6">
    <source>
        <dbReference type="Pfam" id="PF03501"/>
    </source>
</evidence>
<gene>
    <name evidence="7" type="ORF">I79_008125</name>
</gene>
<evidence type="ECO:0000256" key="4">
    <source>
        <dbReference type="ARBA" id="ARBA00022980"/>
    </source>
</evidence>
<keyword evidence="4 7" id="KW-0689">Ribosomal protein</keyword>
<sequence>MGFRNCLLLFRFVLSSLCPRPVATSIDAQERDCIYKFLFKEGVMVSKKDVHMPQTPGASRQERTDLHATEAMPSLKSRGYTKEQFAWKHFY</sequence>
<comment type="similarity">
    <text evidence="2">Belongs to the eukaryotic ribosomal protein eS10 family.</text>
</comment>
<evidence type="ECO:0000256" key="2">
    <source>
        <dbReference type="ARBA" id="ARBA00007278"/>
    </source>
</evidence>
<reference evidence="8" key="1">
    <citation type="journal article" date="2011" name="Nat. Biotechnol.">
        <title>The genomic sequence of the Chinese hamster ovary (CHO)-K1 cell line.</title>
        <authorList>
            <person name="Xu X."/>
            <person name="Nagarajan H."/>
            <person name="Lewis N.E."/>
            <person name="Pan S."/>
            <person name="Cai Z."/>
            <person name="Liu X."/>
            <person name="Chen W."/>
            <person name="Xie M."/>
            <person name="Wang W."/>
            <person name="Hammond S."/>
            <person name="Andersen M.R."/>
            <person name="Neff N."/>
            <person name="Passarelli B."/>
            <person name="Koh W."/>
            <person name="Fan H.C."/>
            <person name="Wang J."/>
            <person name="Gui Y."/>
            <person name="Lee K.H."/>
            <person name="Betenbaugh M.J."/>
            <person name="Quake S.R."/>
            <person name="Famili I."/>
            <person name="Palsson B.O."/>
            <person name="Wang J."/>
        </authorList>
    </citation>
    <scope>NUCLEOTIDE SEQUENCE [LARGE SCALE GENOMIC DNA]</scope>
    <source>
        <strain evidence="8">CHO K1 cell line</strain>
    </source>
</reference>
<feature type="domain" description="Plectin/eS10 N-terminal" evidence="6">
    <location>
        <begin position="27"/>
        <end position="91"/>
    </location>
</feature>
<dbReference type="InterPro" id="IPR005326">
    <property type="entry name" value="Plectin_eS10_N"/>
</dbReference>
<evidence type="ECO:0000256" key="1">
    <source>
        <dbReference type="ARBA" id="ARBA00004496"/>
    </source>
</evidence>
<dbReference type="EMBL" id="JH000280">
    <property type="protein sequence ID" value="EGW02424.1"/>
    <property type="molecule type" value="Genomic_DNA"/>
</dbReference>
<comment type="subcellular location">
    <subcellularLocation>
        <location evidence="1">Cytoplasm</location>
    </subcellularLocation>
</comment>
<evidence type="ECO:0000256" key="5">
    <source>
        <dbReference type="ARBA" id="ARBA00023274"/>
    </source>
</evidence>
<name>G3HCB9_CRIGR</name>
<keyword evidence="5" id="KW-0687">Ribonucleoprotein</keyword>
<accession>G3HCB9</accession>
<dbReference type="InParanoid" id="G3HCB9"/>
<dbReference type="PANTHER" id="PTHR12146">
    <property type="entry name" value="40S RIBOSOMAL PROTEIN S10"/>
    <property type="match status" value="1"/>
</dbReference>
<dbReference type="AlphaFoldDB" id="G3HCB9"/>
<proteinExistence type="inferred from homology"/>
<organism evidence="7 8">
    <name type="scientific">Cricetulus griseus</name>
    <name type="common">Chinese hamster</name>
    <name type="synonym">Cricetulus barabensis griseus</name>
    <dbReference type="NCBI Taxonomy" id="10029"/>
    <lineage>
        <taxon>Eukaryota</taxon>
        <taxon>Metazoa</taxon>
        <taxon>Chordata</taxon>
        <taxon>Craniata</taxon>
        <taxon>Vertebrata</taxon>
        <taxon>Euteleostomi</taxon>
        <taxon>Mammalia</taxon>
        <taxon>Eutheria</taxon>
        <taxon>Euarchontoglires</taxon>
        <taxon>Glires</taxon>
        <taxon>Rodentia</taxon>
        <taxon>Myomorpha</taxon>
        <taxon>Muroidea</taxon>
        <taxon>Cricetidae</taxon>
        <taxon>Cricetinae</taxon>
        <taxon>Cricetulus</taxon>
    </lineage>
</organism>
<evidence type="ECO:0000256" key="3">
    <source>
        <dbReference type="ARBA" id="ARBA00022490"/>
    </source>
</evidence>
<evidence type="ECO:0000313" key="8">
    <source>
        <dbReference type="Proteomes" id="UP000001075"/>
    </source>
</evidence>
<protein>
    <submittedName>
        <fullName evidence="7">40S ribosomal protein S10</fullName>
    </submittedName>
</protein>
<dbReference type="GO" id="GO:0022627">
    <property type="term" value="C:cytosolic small ribosomal subunit"/>
    <property type="evidence" value="ECO:0007669"/>
    <property type="project" value="TreeGrafter"/>
</dbReference>
<dbReference type="GO" id="GO:0003735">
    <property type="term" value="F:structural constituent of ribosome"/>
    <property type="evidence" value="ECO:0007669"/>
    <property type="project" value="TreeGrafter"/>
</dbReference>
<dbReference type="InterPro" id="IPR037447">
    <property type="entry name" value="Ribosomal_eS10"/>
</dbReference>